<evidence type="ECO:0000313" key="10">
    <source>
        <dbReference type="Proteomes" id="UP001139089"/>
    </source>
</evidence>
<keyword evidence="5 8" id="KW-0812">Transmembrane</keyword>
<feature type="transmembrane region" description="Helical" evidence="8">
    <location>
        <begin position="166"/>
        <end position="188"/>
    </location>
</feature>
<keyword evidence="10" id="KW-1185">Reference proteome</keyword>
<keyword evidence="4 8" id="KW-1003">Cell membrane</keyword>
<feature type="transmembrane region" description="Helical" evidence="8">
    <location>
        <begin position="32"/>
        <end position="54"/>
    </location>
</feature>
<feature type="transmembrane region" description="Helical" evidence="8">
    <location>
        <begin position="98"/>
        <end position="117"/>
    </location>
</feature>
<dbReference type="InterPro" id="IPR052017">
    <property type="entry name" value="TSUP"/>
</dbReference>
<dbReference type="Proteomes" id="UP001139089">
    <property type="component" value="Unassembled WGS sequence"/>
</dbReference>
<feature type="transmembrane region" description="Helical" evidence="8">
    <location>
        <begin position="200"/>
        <end position="219"/>
    </location>
</feature>
<dbReference type="PANTHER" id="PTHR30269">
    <property type="entry name" value="TRANSMEMBRANE PROTEIN YFCA"/>
    <property type="match status" value="1"/>
</dbReference>
<keyword evidence="7 8" id="KW-0472">Membrane</keyword>
<comment type="similarity">
    <text evidence="2 8">Belongs to the 4-toluene sulfonate uptake permease (TSUP) (TC 2.A.102) family.</text>
</comment>
<evidence type="ECO:0000256" key="4">
    <source>
        <dbReference type="ARBA" id="ARBA00022475"/>
    </source>
</evidence>
<dbReference type="EMBL" id="JAJOZR010000021">
    <property type="protein sequence ID" value="MCD7111788.1"/>
    <property type="molecule type" value="Genomic_DNA"/>
</dbReference>
<dbReference type="InterPro" id="IPR002781">
    <property type="entry name" value="TM_pro_TauE-like"/>
</dbReference>
<evidence type="ECO:0000256" key="8">
    <source>
        <dbReference type="RuleBase" id="RU363041"/>
    </source>
</evidence>
<evidence type="ECO:0000313" key="9">
    <source>
        <dbReference type="EMBL" id="MCD7111788.1"/>
    </source>
</evidence>
<proteinExistence type="inferred from homology"/>
<organism evidence="9 10">
    <name type="scientific">Rhizobium quercicola</name>
    <dbReference type="NCBI Taxonomy" id="2901226"/>
    <lineage>
        <taxon>Bacteria</taxon>
        <taxon>Pseudomonadati</taxon>
        <taxon>Pseudomonadota</taxon>
        <taxon>Alphaproteobacteria</taxon>
        <taxon>Hyphomicrobiales</taxon>
        <taxon>Rhizobiaceae</taxon>
        <taxon>Rhizobium/Agrobacterium group</taxon>
        <taxon>Rhizobium</taxon>
    </lineage>
</organism>
<evidence type="ECO:0000256" key="1">
    <source>
        <dbReference type="ARBA" id="ARBA00004651"/>
    </source>
</evidence>
<evidence type="ECO:0000256" key="6">
    <source>
        <dbReference type="ARBA" id="ARBA00022989"/>
    </source>
</evidence>
<comment type="subcellular location">
    <subcellularLocation>
        <location evidence="1 8">Cell membrane</location>
        <topology evidence="1 8">Multi-pass membrane protein</topology>
    </subcellularLocation>
</comment>
<feature type="transmembrane region" description="Helical" evidence="8">
    <location>
        <begin position="226"/>
        <end position="244"/>
    </location>
</feature>
<dbReference type="Pfam" id="PF01925">
    <property type="entry name" value="TauE"/>
    <property type="match status" value="1"/>
</dbReference>
<sequence>MIEHTPLVIAIAVVAAFLVGLSKGGLPMVGTISVPLLALVISPVTAAALLLPIYVASDMVGLYLYRRDFSRRNLAILTPAALFGVFLGWLFSAHLSSVVIGALVGLVGVLFCFNIWFGARYRKAAREADVPGGLFWGTLTGLTSFVSHSGAPPYQMYVLPQRLEKMTFAGTSTILFAIVNVAKILPYWQLQQFSNYDTSLVLWLAPAAIIGTVAGRRLTLVIPDGLFFKIVQFTLMILSIKLIADYVMTLLP</sequence>
<keyword evidence="6 8" id="KW-1133">Transmembrane helix</keyword>
<dbReference type="AlphaFoldDB" id="A0A9X1NWJ0"/>
<evidence type="ECO:0000256" key="3">
    <source>
        <dbReference type="ARBA" id="ARBA00022448"/>
    </source>
</evidence>
<name>A0A9X1NWJ0_9HYPH</name>
<dbReference type="RefSeq" id="WP_231816825.1">
    <property type="nucleotide sequence ID" value="NZ_JAJOZR010000021.1"/>
</dbReference>
<comment type="caution">
    <text evidence="9">The sequence shown here is derived from an EMBL/GenBank/DDBJ whole genome shotgun (WGS) entry which is preliminary data.</text>
</comment>
<evidence type="ECO:0000256" key="2">
    <source>
        <dbReference type="ARBA" id="ARBA00009142"/>
    </source>
</evidence>
<dbReference type="PANTHER" id="PTHR30269:SF37">
    <property type="entry name" value="MEMBRANE TRANSPORTER PROTEIN"/>
    <property type="match status" value="1"/>
</dbReference>
<gene>
    <name evidence="9" type="ORF">LRX75_22430</name>
</gene>
<accession>A0A9X1NWJ0</accession>
<feature type="transmembrane region" description="Helical" evidence="8">
    <location>
        <begin position="74"/>
        <end position="92"/>
    </location>
</feature>
<keyword evidence="3" id="KW-0813">Transport</keyword>
<evidence type="ECO:0000256" key="7">
    <source>
        <dbReference type="ARBA" id="ARBA00023136"/>
    </source>
</evidence>
<protein>
    <recommendedName>
        <fullName evidence="8">Probable membrane transporter protein</fullName>
    </recommendedName>
</protein>
<evidence type="ECO:0000256" key="5">
    <source>
        <dbReference type="ARBA" id="ARBA00022692"/>
    </source>
</evidence>
<dbReference type="GO" id="GO:0005886">
    <property type="term" value="C:plasma membrane"/>
    <property type="evidence" value="ECO:0007669"/>
    <property type="project" value="UniProtKB-SubCell"/>
</dbReference>
<reference evidence="9" key="1">
    <citation type="submission" date="2021-12" db="EMBL/GenBank/DDBJ databases">
        <authorList>
            <person name="Li Y."/>
        </authorList>
    </citation>
    <scope>NUCLEOTIDE SEQUENCE</scope>
    <source>
        <strain evidence="9">DKSPLA3</strain>
    </source>
</reference>